<evidence type="ECO:0000256" key="1">
    <source>
        <dbReference type="ARBA" id="ARBA00023002"/>
    </source>
</evidence>
<evidence type="ECO:0000313" key="5">
    <source>
        <dbReference type="Proteomes" id="UP001280581"/>
    </source>
</evidence>
<dbReference type="InterPro" id="IPR036291">
    <property type="entry name" value="NAD(P)-bd_dom_sf"/>
</dbReference>
<feature type="domain" description="NAD-dependent epimerase/dehydratase" evidence="3">
    <location>
        <begin position="6"/>
        <end position="142"/>
    </location>
</feature>
<dbReference type="EMBL" id="WVTA01000018">
    <property type="protein sequence ID" value="KAK3197604.1"/>
    <property type="molecule type" value="Genomic_DNA"/>
</dbReference>
<accession>A0AAN6LM42</accession>
<comment type="similarity">
    <text evidence="2">Belongs to the NAD(P)-dependent epimerase/dehydratase family. Dihydroflavonol-4-reductase subfamily.</text>
</comment>
<evidence type="ECO:0000259" key="3">
    <source>
        <dbReference type="Pfam" id="PF01370"/>
    </source>
</evidence>
<dbReference type="InterPro" id="IPR001509">
    <property type="entry name" value="Epimerase_deHydtase"/>
</dbReference>
<evidence type="ECO:0000256" key="2">
    <source>
        <dbReference type="ARBA" id="ARBA00023445"/>
    </source>
</evidence>
<gene>
    <name evidence="4" type="ORF">GRF29_216g727009</name>
</gene>
<feature type="domain" description="NAD-dependent epimerase/dehydratase" evidence="3">
    <location>
        <begin position="192"/>
        <end position="305"/>
    </location>
</feature>
<keyword evidence="1" id="KW-0560">Oxidoreductase</keyword>
<protein>
    <recommendedName>
        <fullName evidence="3">NAD-dependent epimerase/dehydratase domain-containing protein</fullName>
    </recommendedName>
</protein>
<name>A0AAN6LM42_9PLEO</name>
<dbReference type="SUPFAM" id="SSF51735">
    <property type="entry name" value="NAD(P)-binding Rossmann-fold domains"/>
    <property type="match status" value="1"/>
</dbReference>
<dbReference type="GO" id="GO:0016616">
    <property type="term" value="F:oxidoreductase activity, acting on the CH-OH group of donors, NAD or NADP as acceptor"/>
    <property type="evidence" value="ECO:0007669"/>
    <property type="project" value="TreeGrafter"/>
</dbReference>
<comment type="caution">
    <text evidence="4">The sequence shown here is derived from an EMBL/GenBank/DDBJ whole genome shotgun (WGS) entry which is preliminary data.</text>
</comment>
<sequence length="386" mass="41963">MSTHCILLTGANGYIASHILSLLLASPAKHSIRAVVRSQSKVDDVKAILPDASTSQLEFAVVPDMTTPGAFDEALKSNPPFDIVMHTASPFKYSEAGCPADFIDPAVKGTTEILAGIQRVAPSSVKRVILTGSFAAVGAWGLRDERNKVYTVSQIPNTRTPCLMSLDLSIPLLSTIAELTPAPAPQEEDWFPATNEDVEKNTTNKNFLYLASKLFAERAAWEAQKGPDVAWDLVAINPVIVYGPLLQRIQSLDHVNESMGIIWNRFLNGKTPEDEVPANGVPLYVDVRDVADAHILALDNPDAANQRFILAAGLLDSQKIADILHAEVPGAQERVPKGTPGKNTFPDDQWRADNSKVQKVLGLKFRSVEETIADSGKQLLELERTL</sequence>
<evidence type="ECO:0000313" key="4">
    <source>
        <dbReference type="EMBL" id="KAK3197604.1"/>
    </source>
</evidence>
<dbReference type="PANTHER" id="PTHR10366">
    <property type="entry name" value="NAD DEPENDENT EPIMERASE/DEHYDRATASE"/>
    <property type="match status" value="1"/>
</dbReference>
<proteinExistence type="inferred from homology"/>
<organism evidence="4 5">
    <name type="scientific">Pseudopithomyces chartarum</name>
    <dbReference type="NCBI Taxonomy" id="1892770"/>
    <lineage>
        <taxon>Eukaryota</taxon>
        <taxon>Fungi</taxon>
        <taxon>Dikarya</taxon>
        <taxon>Ascomycota</taxon>
        <taxon>Pezizomycotina</taxon>
        <taxon>Dothideomycetes</taxon>
        <taxon>Pleosporomycetidae</taxon>
        <taxon>Pleosporales</taxon>
        <taxon>Massarineae</taxon>
        <taxon>Didymosphaeriaceae</taxon>
        <taxon>Pseudopithomyces</taxon>
    </lineage>
</organism>
<reference evidence="4 5" key="1">
    <citation type="submission" date="2021-02" db="EMBL/GenBank/DDBJ databases">
        <title>Genome assembly of Pseudopithomyces chartarum.</title>
        <authorList>
            <person name="Jauregui R."/>
            <person name="Singh J."/>
            <person name="Voisey C."/>
        </authorList>
    </citation>
    <scope>NUCLEOTIDE SEQUENCE [LARGE SCALE GENOMIC DNA]</scope>
    <source>
        <strain evidence="4 5">AGR01</strain>
    </source>
</reference>
<dbReference type="AlphaFoldDB" id="A0AAN6LM42"/>
<keyword evidence="5" id="KW-1185">Reference proteome</keyword>
<dbReference type="PANTHER" id="PTHR10366:SF564">
    <property type="entry name" value="STEROL-4-ALPHA-CARBOXYLATE 3-DEHYDROGENASE, DECARBOXYLATING"/>
    <property type="match status" value="1"/>
</dbReference>
<dbReference type="Gene3D" id="3.40.50.720">
    <property type="entry name" value="NAD(P)-binding Rossmann-like Domain"/>
    <property type="match status" value="2"/>
</dbReference>
<dbReference type="Proteomes" id="UP001280581">
    <property type="component" value="Unassembled WGS sequence"/>
</dbReference>
<dbReference type="InterPro" id="IPR050425">
    <property type="entry name" value="NAD(P)_dehydrat-like"/>
</dbReference>
<dbReference type="Pfam" id="PF01370">
    <property type="entry name" value="Epimerase"/>
    <property type="match status" value="2"/>
</dbReference>